<proteinExistence type="predicted"/>
<gene>
    <name evidence="2" type="ORF">X975_01684</name>
</gene>
<dbReference type="Proteomes" id="UP000054359">
    <property type="component" value="Unassembled WGS sequence"/>
</dbReference>
<dbReference type="EMBL" id="KK112046">
    <property type="protein sequence ID" value="KFM56600.1"/>
    <property type="molecule type" value="Genomic_DNA"/>
</dbReference>
<evidence type="ECO:0000313" key="3">
    <source>
        <dbReference type="Proteomes" id="UP000054359"/>
    </source>
</evidence>
<evidence type="ECO:0000313" key="2">
    <source>
        <dbReference type="EMBL" id="KFM56600.1"/>
    </source>
</evidence>
<evidence type="ECO:0000256" key="1">
    <source>
        <dbReference type="SAM" id="MobiDB-lite"/>
    </source>
</evidence>
<protein>
    <submittedName>
        <fullName evidence="2">Uncharacterized protein</fullName>
    </submittedName>
</protein>
<keyword evidence="3" id="KW-1185">Reference proteome</keyword>
<feature type="compositionally biased region" description="Polar residues" evidence="1">
    <location>
        <begin position="1"/>
        <end position="11"/>
    </location>
</feature>
<feature type="region of interest" description="Disordered" evidence="1">
    <location>
        <begin position="1"/>
        <end position="24"/>
    </location>
</feature>
<dbReference type="AlphaFoldDB" id="A0A087SUR1"/>
<accession>A0A087SUR1</accession>
<organism evidence="2 3">
    <name type="scientific">Stegodyphus mimosarum</name>
    <name type="common">African social velvet spider</name>
    <dbReference type="NCBI Taxonomy" id="407821"/>
    <lineage>
        <taxon>Eukaryota</taxon>
        <taxon>Metazoa</taxon>
        <taxon>Ecdysozoa</taxon>
        <taxon>Arthropoda</taxon>
        <taxon>Chelicerata</taxon>
        <taxon>Arachnida</taxon>
        <taxon>Araneae</taxon>
        <taxon>Araneomorphae</taxon>
        <taxon>Entelegynae</taxon>
        <taxon>Eresoidea</taxon>
        <taxon>Eresidae</taxon>
        <taxon>Stegodyphus</taxon>
    </lineage>
</organism>
<name>A0A087SUR1_STEMI</name>
<feature type="non-terminal residue" evidence="2">
    <location>
        <position position="1"/>
    </location>
</feature>
<reference evidence="2 3" key="1">
    <citation type="submission" date="2013-11" db="EMBL/GenBank/DDBJ databases">
        <title>Genome sequencing of Stegodyphus mimosarum.</title>
        <authorList>
            <person name="Bechsgaard J."/>
        </authorList>
    </citation>
    <scope>NUCLEOTIDE SEQUENCE [LARGE SCALE GENOMIC DNA]</scope>
</reference>
<feature type="non-terminal residue" evidence="2">
    <location>
        <position position="69"/>
    </location>
</feature>
<sequence length="69" mass="7850">HLGEEVSSNRSRVPPQLPRTRPHSQGSLIRLLDFGCLPADLRGKKDINKIFFQSFSRSSYFCDSDKKKG</sequence>